<keyword evidence="9" id="KW-0378">Hydrolase</keyword>
<dbReference type="InterPro" id="IPR003329">
    <property type="entry name" value="Cytidylyl_trans"/>
</dbReference>
<dbReference type="SUPFAM" id="SSF56784">
    <property type="entry name" value="HAD-like"/>
    <property type="match status" value="1"/>
</dbReference>
<evidence type="ECO:0000256" key="3">
    <source>
        <dbReference type="ARBA" id="ARBA00005141"/>
    </source>
</evidence>
<dbReference type="Gene3D" id="3.40.50.1000">
    <property type="entry name" value="HAD superfamily/HAD-like"/>
    <property type="match status" value="1"/>
</dbReference>
<dbReference type="InterPro" id="IPR036412">
    <property type="entry name" value="HAD-like_sf"/>
</dbReference>
<evidence type="ECO:0000256" key="2">
    <source>
        <dbReference type="ARBA" id="ARBA00001946"/>
    </source>
</evidence>
<dbReference type="InterPro" id="IPR023214">
    <property type="entry name" value="HAD_sf"/>
</dbReference>
<dbReference type="GO" id="GO:0046872">
    <property type="term" value="F:metal ion binding"/>
    <property type="evidence" value="ECO:0007669"/>
    <property type="project" value="UniProtKB-KW"/>
</dbReference>
<evidence type="ECO:0000256" key="8">
    <source>
        <dbReference type="ARBA" id="ARBA00022723"/>
    </source>
</evidence>
<dbReference type="Pfam" id="PF08282">
    <property type="entry name" value="Hydrolase_3"/>
    <property type="match status" value="1"/>
</dbReference>
<accession>A0A2S0HXU8</accession>
<dbReference type="OrthoDB" id="9805604at2"/>
<dbReference type="GO" id="GO:0016788">
    <property type="term" value="F:hydrolase activity, acting on ester bonds"/>
    <property type="evidence" value="ECO:0007669"/>
    <property type="project" value="InterPro"/>
</dbReference>
<keyword evidence="10" id="KW-0460">Magnesium</keyword>
<dbReference type="EMBL" id="CP027062">
    <property type="protein sequence ID" value="AVI51440.1"/>
    <property type="molecule type" value="Genomic_DNA"/>
</dbReference>
<keyword evidence="8" id="KW-0479">Metal-binding</keyword>
<evidence type="ECO:0000256" key="4">
    <source>
        <dbReference type="ARBA" id="ARBA00005893"/>
    </source>
</evidence>
<evidence type="ECO:0000256" key="10">
    <source>
        <dbReference type="ARBA" id="ARBA00022842"/>
    </source>
</evidence>
<evidence type="ECO:0000313" key="12">
    <source>
        <dbReference type="Proteomes" id="UP000238442"/>
    </source>
</evidence>
<evidence type="ECO:0000256" key="6">
    <source>
        <dbReference type="ARBA" id="ARBA00011881"/>
    </source>
</evidence>
<dbReference type="CDD" id="cd02513">
    <property type="entry name" value="CMP-NeuAc_Synthase"/>
    <property type="match status" value="1"/>
</dbReference>
<evidence type="ECO:0000256" key="9">
    <source>
        <dbReference type="ARBA" id="ARBA00022801"/>
    </source>
</evidence>
<keyword evidence="12" id="KW-1185">Reference proteome</keyword>
<dbReference type="PANTHER" id="PTHR21485:SF3">
    <property type="entry name" value="N-ACYLNEURAMINATE CYTIDYLYLTRANSFERASE"/>
    <property type="match status" value="1"/>
</dbReference>
<evidence type="ECO:0000256" key="7">
    <source>
        <dbReference type="ARBA" id="ARBA00012491"/>
    </source>
</evidence>
<dbReference type="GO" id="GO:0006054">
    <property type="term" value="P:N-acetylneuraminate metabolic process"/>
    <property type="evidence" value="ECO:0007669"/>
    <property type="project" value="UniProtKB-UniPathway"/>
</dbReference>
<dbReference type="PANTHER" id="PTHR21485">
    <property type="entry name" value="HAD SUPERFAMILY MEMBERS CMAS AND KDSC"/>
    <property type="match status" value="1"/>
</dbReference>
<comment type="subunit">
    <text evidence="6">Homotetramer.</text>
</comment>
<comment type="cofactor">
    <cofactor evidence="2">
        <name>Mg(2+)</name>
        <dbReference type="ChEBI" id="CHEBI:18420"/>
    </cofactor>
</comment>
<dbReference type="Proteomes" id="UP000238442">
    <property type="component" value="Chromosome"/>
</dbReference>
<dbReference type="NCBIfam" id="TIGR01670">
    <property type="entry name" value="KdsC-phosphatas"/>
    <property type="match status" value="1"/>
</dbReference>
<dbReference type="GO" id="GO:0008781">
    <property type="term" value="F:N-acylneuraminate cytidylyltransferase activity"/>
    <property type="evidence" value="ECO:0007669"/>
    <property type="project" value="UniProtKB-EC"/>
</dbReference>
<dbReference type="InterPro" id="IPR010023">
    <property type="entry name" value="KdsC_fam"/>
</dbReference>
<dbReference type="InterPro" id="IPR050793">
    <property type="entry name" value="CMP-NeuNAc_synthase"/>
</dbReference>
<dbReference type="InterPro" id="IPR029044">
    <property type="entry name" value="Nucleotide-diphossugar_trans"/>
</dbReference>
<evidence type="ECO:0000256" key="1">
    <source>
        <dbReference type="ARBA" id="ARBA00001862"/>
    </source>
</evidence>
<dbReference type="FunFam" id="3.40.50.1000:FF:000029">
    <property type="entry name" value="3-deoxy-D-manno-octulosonate 8-phosphate phosphatase KdsC"/>
    <property type="match status" value="1"/>
</dbReference>
<dbReference type="Gene3D" id="3.90.550.10">
    <property type="entry name" value="Spore Coat Polysaccharide Biosynthesis Protein SpsA, Chain A"/>
    <property type="match status" value="1"/>
</dbReference>
<dbReference type="SFLD" id="SFLDG01138">
    <property type="entry name" value="C1.6.2:_Deoxy-d-mannose-octulo"/>
    <property type="match status" value="1"/>
</dbReference>
<comment type="similarity">
    <text evidence="4">Belongs to the KdsC family.</text>
</comment>
<dbReference type="SFLD" id="SFLDG01136">
    <property type="entry name" value="C1.6:_Phosphoserine_Phosphatas"/>
    <property type="match status" value="1"/>
</dbReference>
<dbReference type="RefSeq" id="WP_105216680.1">
    <property type="nucleotide sequence ID" value="NZ_CP027062.1"/>
</dbReference>
<gene>
    <name evidence="11" type="ORF">C5O00_09750</name>
</gene>
<keyword evidence="11" id="KW-0808">Transferase</keyword>
<reference evidence="11 12" key="1">
    <citation type="submission" date="2018-02" db="EMBL/GenBank/DDBJ databases">
        <title>Genomic analysis of the strain RR4-38 isolated from a seawater recirculating aquaculture system.</title>
        <authorList>
            <person name="Kim Y.-S."/>
            <person name="Jang Y.H."/>
            <person name="Kim K.-H."/>
        </authorList>
    </citation>
    <scope>NUCLEOTIDE SEQUENCE [LARGE SCALE GENOMIC DNA]</scope>
    <source>
        <strain evidence="11 12">RR4-38</strain>
    </source>
</reference>
<organism evidence="11 12">
    <name type="scientific">Pukyongia salina</name>
    <dbReference type="NCBI Taxonomy" id="2094025"/>
    <lineage>
        <taxon>Bacteria</taxon>
        <taxon>Pseudomonadati</taxon>
        <taxon>Bacteroidota</taxon>
        <taxon>Flavobacteriia</taxon>
        <taxon>Flavobacteriales</taxon>
        <taxon>Flavobacteriaceae</taxon>
        <taxon>Pukyongia</taxon>
    </lineage>
</organism>
<comment type="similarity">
    <text evidence="5">Belongs to the CMP-NeuNAc synthase family.</text>
</comment>
<dbReference type="EC" id="2.7.7.43" evidence="7"/>
<comment type="catalytic activity">
    <reaction evidence="1">
        <text>an N-acylneuraminate + CTP = a CMP-N-acyl-beta-neuraminate + diphosphate</text>
        <dbReference type="Rhea" id="RHEA:11344"/>
        <dbReference type="ChEBI" id="CHEBI:33019"/>
        <dbReference type="ChEBI" id="CHEBI:37563"/>
        <dbReference type="ChEBI" id="CHEBI:60073"/>
        <dbReference type="ChEBI" id="CHEBI:68671"/>
        <dbReference type="EC" id="2.7.7.43"/>
    </reaction>
</comment>
<evidence type="ECO:0000256" key="5">
    <source>
        <dbReference type="ARBA" id="ARBA00010726"/>
    </source>
</evidence>
<evidence type="ECO:0000313" key="11">
    <source>
        <dbReference type="EMBL" id="AVI51440.1"/>
    </source>
</evidence>
<dbReference type="AlphaFoldDB" id="A0A2S0HXU8"/>
<sequence>MAKAIGFIPLRKGSKGIVNKNRRKMAGRPLFSWVLTEAIFSKLDTVYVYTDDEVVEAYIKANYQWTDKVEVMQRGAHTATDDASTEAAILEFCETMKYNFDTFCLLQATSPLTRSEDINACLEKQASGYDSVLSAVRTHRFSWNEDGTAKNYDYTNRPRRQDFDGLLIENGAVYISSAQALKNSGNRLSGKIGLVEMSADSYHEIDEESDWQLVEQLLLDRLKKCKQQSRISYLILDVDGVFTSGHVSYTEDGELTKEFDMRDGMGLEIIRELGVEVMVMTSEDSALVASRMNKLKIEHVFMGVKDKYSRMQRLMRDMNITPGDIAYVGDDINDLATMCTVGWSMAPNNAMNIIKQHADMILNESGGAGAIREACEFIIKYNKRYE</sequence>
<proteinExistence type="inferred from homology"/>
<dbReference type="UniPathway" id="UPA00628"/>
<dbReference type="Pfam" id="PF02348">
    <property type="entry name" value="CTP_transf_3"/>
    <property type="match status" value="1"/>
</dbReference>
<protein>
    <recommendedName>
        <fullName evidence="7">N-acylneuraminate cytidylyltransferase</fullName>
        <ecNumber evidence="7">2.7.7.43</ecNumber>
    </recommendedName>
</protein>
<comment type="pathway">
    <text evidence="3">Amino-sugar metabolism; N-acetylneuraminate metabolism.</text>
</comment>
<dbReference type="SFLD" id="SFLDS00003">
    <property type="entry name" value="Haloacid_Dehalogenase"/>
    <property type="match status" value="1"/>
</dbReference>
<dbReference type="KEGG" id="aue:C5O00_09750"/>
<dbReference type="SUPFAM" id="SSF53448">
    <property type="entry name" value="Nucleotide-diphospho-sugar transferases"/>
    <property type="match status" value="1"/>
</dbReference>
<name>A0A2S0HXU8_9FLAO</name>